<keyword evidence="6" id="KW-1185">Reference proteome</keyword>
<dbReference type="SUPFAM" id="SSF53448">
    <property type="entry name" value="Nucleotide-diphospho-sugar transferases"/>
    <property type="match status" value="1"/>
</dbReference>
<dbReference type="CDD" id="cd00761">
    <property type="entry name" value="Glyco_tranf_GTA_type"/>
    <property type="match status" value="1"/>
</dbReference>
<dbReference type="InterPro" id="IPR001173">
    <property type="entry name" value="Glyco_trans_2-like"/>
</dbReference>
<dbReference type="RefSeq" id="WP_200354849.1">
    <property type="nucleotide sequence ID" value="NZ_JAENIL010000010.1"/>
</dbReference>
<dbReference type="Gene3D" id="3.90.550.10">
    <property type="entry name" value="Spore Coat Polysaccharide Biosynthesis Protein SpsA, Chain A"/>
    <property type="match status" value="1"/>
</dbReference>
<keyword evidence="2" id="KW-0328">Glycosyltransferase</keyword>
<dbReference type="GO" id="GO:0016757">
    <property type="term" value="F:glycosyltransferase activity"/>
    <property type="evidence" value="ECO:0007669"/>
    <property type="project" value="UniProtKB-KW"/>
</dbReference>
<dbReference type="InterPro" id="IPR029044">
    <property type="entry name" value="Nucleotide-diphossugar_trans"/>
</dbReference>
<dbReference type="EMBL" id="JAENIL010000010">
    <property type="protein sequence ID" value="MBK1876633.1"/>
    <property type="molecule type" value="Genomic_DNA"/>
</dbReference>
<name>A0A934S029_9BACT</name>
<reference evidence="5" key="1">
    <citation type="submission" date="2021-01" db="EMBL/GenBank/DDBJ databases">
        <title>Modified the classification status of verrucomicrobia.</title>
        <authorList>
            <person name="Feng X."/>
        </authorList>
    </citation>
    <scope>NUCLEOTIDE SEQUENCE</scope>
    <source>
        <strain evidence="5">KCTC 13126</strain>
    </source>
</reference>
<comment type="similarity">
    <text evidence="1">Belongs to the glycosyltransferase 2 family.</text>
</comment>
<evidence type="ECO:0000259" key="4">
    <source>
        <dbReference type="Pfam" id="PF00535"/>
    </source>
</evidence>
<dbReference type="Proteomes" id="UP000617628">
    <property type="component" value="Unassembled WGS sequence"/>
</dbReference>
<dbReference type="Pfam" id="PF00535">
    <property type="entry name" value="Glycos_transf_2"/>
    <property type="match status" value="1"/>
</dbReference>
<sequence length="312" mass="35440">MNCTITVIICSRDNTASLSKTLENISSLRVSPGCEAELLIIDNSSEPLYETLVRDFKSEELNVRCVHEPKPGLSVARNTGLRNSTSDIIVFTDDDVAPEADWLCNLTGPIRLGAADAARGRITLAPHLIRPWMTETHFHWLASPTSDSPNNKWLIGASMAFHRRVLQKVPQFDESLGAGALGFCEEQLFAMQLVEAGYTIHLAENAQAIHYPDLSRLDRNKWIDQAIRRGASVAYLEHHWLHKRYTFSRLRQLYAHLKLILRSSITSVNRRGDASCPEWEMSYHVQINKLKSYTSIKNQTRRYNLRGLSQLR</sequence>
<organism evidence="5 6">
    <name type="scientific">Pelagicoccus mobilis</name>
    <dbReference type="NCBI Taxonomy" id="415221"/>
    <lineage>
        <taxon>Bacteria</taxon>
        <taxon>Pseudomonadati</taxon>
        <taxon>Verrucomicrobiota</taxon>
        <taxon>Opitutia</taxon>
        <taxon>Puniceicoccales</taxon>
        <taxon>Pelagicoccaceae</taxon>
        <taxon>Pelagicoccus</taxon>
    </lineage>
</organism>
<comment type="caution">
    <text evidence="5">The sequence shown here is derived from an EMBL/GenBank/DDBJ whole genome shotgun (WGS) entry which is preliminary data.</text>
</comment>
<dbReference type="PANTHER" id="PTHR43179">
    <property type="entry name" value="RHAMNOSYLTRANSFERASE WBBL"/>
    <property type="match status" value="1"/>
</dbReference>
<feature type="domain" description="Glycosyltransferase 2-like" evidence="4">
    <location>
        <begin position="6"/>
        <end position="147"/>
    </location>
</feature>
<proteinExistence type="inferred from homology"/>
<gene>
    <name evidence="5" type="ORF">JIN87_07125</name>
</gene>
<keyword evidence="3" id="KW-0808">Transferase</keyword>
<evidence type="ECO:0000313" key="6">
    <source>
        <dbReference type="Proteomes" id="UP000617628"/>
    </source>
</evidence>
<dbReference type="AlphaFoldDB" id="A0A934S029"/>
<evidence type="ECO:0000256" key="1">
    <source>
        <dbReference type="ARBA" id="ARBA00006739"/>
    </source>
</evidence>
<dbReference type="PANTHER" id="PTHR43179:SF12">
    <property type="entry name" value="GALACTOFURANOSYLTRANSFERASE GLFT2"/>
    <property type="match status" value="1"/>
</dbReference>
<evidence type="ECO:0000256" key="2">
    <source>
        <dbReference type="ARBA" id="ARBA00022676"/>
    </source>
</evidence>
<evidence type="ECO:0000256" key="3">
    <source>
        <dbReference type="ARBA" id="ARBA00022679"/>
    </source>
</evidence>
<accession>A0A934S029</accession>
<protein>
    <submittedName>
        <fullName evidence="5">Glycosyltransferase family 2 protein</fullName>
    </submittedName>
</protein>
<evidence type="ECO:0000313" key="5">
    <source>
        <dbReference type="EMBL" id="MBK1876633.1"/>
    </source>
</evidence>